<dbReference type="EMBL" id="LN856943">
    <property type="protein sequence ID" value="CRZ24138.1"/>
    <property type="molecule type" value="Genomic_DNA"/>
</dbReference>
<accession>A0A0H5S6W8</accession>
<dbReference type="KEGG" id="bmy:BM_BM2746"/>
<dbReference type="CTD" id="6101037"/>
<dbReference type="GO" id="GO:0006281">
    <property type="term" value="P:DNA repair"/>
    <property type="evidence" value="ECO:0007669"/>
    <property type="project" value="InterPro"/>
</dbReference>
<keyword evidence="3" id="KW-0539">Nucleus</keyword>
<evidence type="ECO:0000259" key="4">
    <source>
        <dbReference type="Pfam" id="PF08573"/>
    </source>
</evidence>
<dbReference type="GO" id="GO:0005634">
    <property type="term" value="C:nucleus"/>
    <property type="evidence" value="ECO:0007669"/>
    <property type="project" value="UniProtKB-SubCell"/>
</dbReference>
<dbReference type="EMBL" id="CAAKNF010000196">
    <property type="protein sequence ID" value="VIO88051.1"/>
    <property type="molecule type" value="Genomic_DNA"/>
</dbReference>
<dbReference type="GeneID" id="6101037"/>
<dbReference type="Pfam" id="PF08573">
    <property type="entry name" value="SAE2"/>
    <property type="match status" value="1"/>
</dbReference>
<reference evidence="8" key="4">
    <citation type="submission" date="2019-12" db="UniProtKB">
        <authorList>
            <consortium name="WormBaseParasite"/>
        </authorList>
    </citation>
    <scope>IDENTIFICATION</scope>
</reference>
<reference evidence="6" key="3">
    <citation type="submission" date="2019-04" db="EMBL/GenBank/DDBJ databases">
        <authorList>
            <person name="Howe K."/>
            <person name="Paulini M."/>
            <person name="Williams G."/>
        </authorList>
    </citation>
    <scope>NUCLEOTIDE SEQUENCE [LARGE SCALE GENOMIC DNA]</scope>
    <source>
        <strain evidence="6">FR3</strain>
    </source>
</reference>
<reference evidence="5" key="2">
    <citation type="submission" date="2012-12" db="EMBL/GenBank/DDBJ databases">
        <authorList>
            <person name="Gao Y.W."/>
            <person name="Fan S.T."/>
            <person name="Sun H.T."/>
            <person name="Wang Z."/>
            <person name="Gao X.L."/>
            <person name="Li Y.G."/>
            <person name="Wang T.C."/>
            <person name="Zhang K."/>
            <person name="Xu W.W."/>
            <person name="Yu Z.J."/>
            <person name="Xia X.Z."/>
        </authorList>
    </citation>
    <scope>NUCLEOTIDE SEQUENCE</scope>
    <source>
        <strain evidence="5">FR3</strain>
    </source>
</reference>
<reference evidence="5 7" key="1">
    <citation type="journal article" date="2007" name="Science">
        <title>Draft genome of the filarial nematode parasite Brugia malayi.</title>
        <authorList>
            <person name="Ghedin E."/>
            <person name="Wang S."/>
            <person name="Spiro D."/>
            <person name="Caler E."/>
            <person name="Zhao Q."/>
            <person name="Crabtree J."/>
            <person name="Allen J.E."/>
            <person name="Delcher A.L."/>
            <person name="Guiliano D.B."/>
            <person name="Miranda-Saavedra D."/>
            <person name="Angiuoli S.V."/>
            <person name="Creasy T."/>
            <person name="Amedeo P."/>
            <person name="Haas B."/>
            <person name="El-Sayed N.M."/>
            <person name="Wortman J.R."/>
            <person name="Feldblyum T."/>
            <person name="Tallon L."/>
            <person name="Schatz M."/>
            <person name="Shumway M."/>
            <person name="Koo H."/>
            <person name="Salzberg S.L."/>
            <person name="Schobel S."/>
            <person name="Pertea M."/>
            <person name="Pop M."/>
            <person name="White O."/>
            <person name="Barton G.J."/>
            <person name="Carlow C.K."/>
            <person name="Crawford M.J."/>
            <person name="Daub J."/>
            <person name="Dimmic M.W."/>
            <person name="Estes C.F."/>
            <person name="Foster J.M."/>
            <person name="Ganatra M."/>
            <person name="Gregory W.F."/>
            <person name="Johnson N.M."/>
            <person name="Jin J."/>
            <person name="Komuniecki R."/>
            <person name="Korf I."/>
            <person name="Kumar S."/>
            <person name="Laney S."/>
            <person name="Li B.W."/>
            <person name="Li W."/>
            <person name="Lindblom T.H."/>
            <person name="Lustigman S."/>
            <person name="Ma D."/>
            <person name="Maina C.V."/>
            <person name="Martin D.M."/>
            <person name="McCarter J.P."/>
            <person name="McReynolds L."/>
            <person name="Mitreva M."/>
            <person name="Nutman T.B."/>
            <person name="Parkinson J."/>
            <person name="Peregrin-Alvarez J.M."/>
            <person name="Poole C."/>
            <person name="Ren Q."/>
            <person name="Saunders L."/>
            <person name="Sluder A.E."/>
            <person name="Smith K."/>
            <person name="Stanke M."/>
            <person name="Unnasch T.R."/>
            <person name="Ware J."/>
            <person name="Wei A.D."/>
            <person name="Weil G."/>
            <person name="Williams D.J."/>
            <person name="Zhang Y."/>
            <person name="Williams S.A."/>
            <person name="Fraser-Liggett C."/>
            <person name="Slatko B."/>
            <person name="Blaxter M.L."/>
            <person name="Scott A.L."/>
        </authorList>
    </citation>
    <scope>NUCLEOTIDE SEQUENCE</scope>
    <source>
        <strain evidence="5 7">FR3</strain>
    </source>
</reference>
<evidence type="ECO:0000256" key="2">
    <source>
        <dbReference type="ARBA" id="ARBA00022763"/>
    </source>
</evidence>
<accession>A0A4E9EXB8</accession>
<dbReference type="STRING" id="6279.A0A0H5S6W8"/>
<evidence type="ECO:0000313" key="6">
    <source>
        <dbReference type="EMBL" id="VIO88051.1"/>
    </source>
</evidence>
<evidence type="ECO:0000256" key="3">
    <source>
        <dbReference type="ARBA" id="ARBA00023242"/>
    </source>
</evidence>
<evidence type="ECO:0000313" key="7">
    <source>
        <dbReference type="Proteomes" id="UP000006672"/>
    </source>
</evidence>
<proteinExistence type="predicted"/>
<evidence type="ECO:0000313" key="8">
    <source>
        <dbReference type="WBParaSite" id="Bm2746.1"/>
    </source>
</evidence>
<dbReference type="OMA" id="WEIGMPN"/>
<evidence type="ECO:0000313" key="9">
    <source>
        <dbReference type="WormBase" id="Bm2746"/>
    </source>
</evidence>
<dbReference type="WBParaSite" id="Bm2746.1">
    <property type="protein sequence ID" value="Bm2746.1"/>
    <property type="gene ID" value="WBGene00223007"/>
</dbReference>
<dbReference type="WormBase" id="Bm2746">
    <property type="protein sequence ID" value="BM17994"/>
    <property type="gene ID" value="WBGene00223007"/>
</dbReference>
<keyword evidence="2" id="KW-0227">DNA damage</keyword>
<dbReference type="RefSeq" id="XP_001897584.1">
    <property type="nucleotide sequence ID" value="XM_001897549.1"/>
</dbReference>
<dbReference type="OrthoDB" id="5801062at2759"/>
<feature type="domain" description="DNA endonuclease activator Ctp1 C-terminal" evidence="4">
    <location>
        <begin position="387"/>
        <end position="420"/>
    </location>
</feature>
<dbReference type="AlphaFoldDB" id="A0A0H5S6W8"/>
<comment type="subcellular location">
    <subcellularLocation>
        <location evidence="1">Nucleus</location>
    </subcellularLocation>
</comment>
<evidence type="ECO:0000256" key="1">
    <source>
        <dbReference type="ARBA" id="ARBA00004123"/>
    </source>
</evidence>
<gene>
    <name evidence="5 8" type="primary">Bma-com-1</name>
    <name evidence="9" type="ORF">Bm2746</name>
    <name evidence="6" type="ORF">BM_BM2746</name>
    <name evidence="5" type="ORF">BM_Bm2746</name>
</gene>
<dbReference type="InterPro" id="IPR013882">
    <property type="entry name" value="Ctp1_C"/>
</dbReference>
<keyword evidence="7" id="KW-1185">Reference proteome</keyword>
<organism evidence="5">
    <name type="scientific">Brugia malayi</name>
    <name type="common">Filarial nematode worm</name>
    <dbReference type="NCBI Taxonomy" id="6279"/>
    <lineage>
        <taxon>Eukaryota</taxon>
        <taxon>Metazoa</taxon>
        <taxon>Ecdysozoa</taxon>
        <taxon>Nematoda</taxon>
        <taxon>Chromadorea</taxon>
        <taxon>Rhabditida</taxon>
        <taxon>Spirurina</taxon>
        <taxon>Spiruromorpha</taxon>
        <taxon>Filarioidea</taxon>
        <taxon>Onchocercidae</taxon>
        <taxon>Brugia</taxon>
    </lineage>
</organism>
<dbReference type="Proteomes" id="UP000006672">
    <property type="component" value="Unassembled WGS sequence"/>
</dbReference>
<evidence type="ECO:0000313" key="5">
    <source>
        <dbReference type="EMBL" id="CRZ24138.1"/>
    </source>
</evidence>
<name>A0A0H5S6W8_BRUMA</name>
<sequence length="458" mass="51357">MNAARAVLPSYTESVDVAVNSNSQDDTSFLGATTSPTSLVENHGASQKVSEISLDAIFGQENCQPLLETGLKKSGNPRDIFDTADDIPETPKSVEIIDLITPKKTSQNRSPLLPTQPLPTTCTSFMQRRPRTCCNGTLHNWINWSKPPPRPEQVNADKYAPWLNIKLDVSPKKLDPVTKQTLSSMNAETTVSGSCSSQISSESLTGSAGIQLIFPNYNSGEFRKLTSNTRECSENQISGEITVLQNSSMILGPTLPVTSTSQEETGEDQLDVISSISDDFSLPLTPSPPKTLRKAETLKQVSLATMLNRSNVVDCYTVLESQHTRSLMKVISSPTFCRNDGKYVNNELTSRFDDDGKVRRKKAERRLLHGYDCPCCADYYEALGLNQHERNKRIDQVSKHRDIEKEPSTPEYYWEVRMPNREEQRRRGQIIESTSPIALKTRYPEYKPNRRACRRLFI</sequence>
<protein>
    <submittedName>
        <fullName evidence="5">BMA-COM-1</fullName>
    </submittedName>
    <submittedName>
        <fullName evidence="8">DNA endonuclease activator Ctp1 C-terminal domain-containing protein</fullName>
    </submittedName>
</protein>